<dbReference type="InterPro" id="IPR001303">
    <property type="entry name" value="Aldolase_II/adducin_N"/>
</dbReference>
<evidence type="ECO:0000256" key="2">
    <source>
        <dbReference type="ARBA" id="ARBA00023239"/>
    </source>
</evidence>
<dbReference type="PANTHER" id="PTHR22789">
    <property type="entry name" value="FUCULOSE PHOSPHATE ALDOLASE"/>
    <property type="match status" value="1"/>
</dbReference>
<name>A0ABN2I0J6_9MICO</name>
<dbReference type="Gene3D" id="3.40.225.10">
    <property type="entry name" value="Class II aldolase/adducin N-terminal domain"/>
    <property type="match status" value="1"/>
</dbReference>
<sequence length="207" mass="23156">MFGHVSLLTDDPTRYLMCPGAGKRKDRCRPEDVLELGLDDEFEVGRPLEIYMHAAMHRARPQTRSLVHVHSPNLTALSAMAEPPTELLMVHAAFWPERIPLWDRPELITSHPVADEMVDLMGDSAIALLRWHGAVIVGSTIQEAVFRTVLAEYHAGLLLTSLAHGRPLAPVTVDREALYTAMLPPATHLLNWRFESSFVELDPLDQA</sequence>
<dbReference type="EMBL" id="BAAAPL010000001">
    <property type="protein sequence ID" value="GAA1696614.1"/>
    <property type="molecule type" value="Genomic_DNA"/>
</dbReference>
<dbReference type="InterPro" id="IPR050197">
    <property type="entry name" value="Aldolase_class_II_sugar_metab"/>
</dbReference>
<feature type="domain" description="Class II aldolase/adducin N-terminal" evidence="3">
    <location>
        <begin position="1"/>
        <end position="159"/>
    </location>
</feature>
<keyword evidence="1" id="KW-0479">Metal-binding</keyword>
<evidence type="ECO:0000256" key="1">
    <source>
        <dbReference type="ARBA" id="ARBA00022723"/>
    </source>
</evidence>
<comment type="caution">
    <text evidence="4">The sequence shown here is derived from an EMBL/GenBank/DDBJ whole genome shotgun (WGS) entry which is preliminary data.</text>
</comment>
<keyword evidence="5" id="KW-1185">Reference proteome</keyword>
<protein>
    <recommendedName>
        <fullName evidence="3">Class II aldolase/adducin N-terminal domain-containing protein</fullName>
    </recommendedName>
</protein>
<organism evidence="4 5">
    <name type="scientific">Microbacterium sediminicola</name>
    <dbReference type="NCBI Taxonomy" id="415210"/>
    <lineage>
        <taxon>Bacteria</taxon>
        <taxon>Bacillati</taxon>
        <taxon>Actinomycetota</taxon>
        <taxon>Actinomycetes</taxon>
        <taxon>Micrococcales</taxon>
        <taxon>Microbacteriaceae</taxon>
        <taxon>Microbacterium</taxon>
    </lineage>
</organism>
<dbReference type="SMART" id="SM01007">
    <property type="entry name" value="Aldolase_II"/>
    <property type="match status" value="1"/>
</dbReference>
<dbReference type="Proteomes" id="UP001501690">
    <property type="component" value="Unassembled WGS sequence"/>
</dbReference>
<gene>
    <name evidence="4" type="ORF">GCM10009808_12500</name>
</gene>
<evidence type="ECO:0000313" key="5">
    <source>
        <dbReference type="Proteomes" id="UP001501690"/>
    </source>
</evidence>
<proteinExistence type="predicted"/>
<dbReference type="Pfam" id="PF00596">
    <property type="entry name" value="Aldolase_II"/>
    <property type="match status" value="1"/>
</dbReference>
<dbReference type="SUPFAM" id="SSF53639">
    <property type="entry name" value="AraD/HMP-PK domain-like"/>
    <property type="match status" value="1"/>
</dbReference>
<evidence type="ECO:0000259" key="3">
    <source>
        <dbReference type="SMART" id="SM01007"/>
    </source>
</evidence>
<accession>A0ABN2I0J6</accession>
<keyword evidence="2" id="KW-0456">Lyase</keyword>
<evidence type="ECO:0000313" key="4">
    <source>
        <dbReference type="EMBL" id="GAA1696614.1"/>
    </source>
</evidence>
<reference evidence="4 5" key="1">
    <citation type="journal article" date="2019" name="Int. J. Syst. Evol. Microbiol.">
        <title>The Global Catalogue of Microorganisms (GCM) 10K type strain sequencing project: providing services to taxonomists for standard genome sequencing and annotation.</title>
        <authorList>
            <consortium name="The Broad Institute Genomics Platform"/>
            <consortium name="The Broad Institute Genome Sequencing Center for Infectious Disease"/>
            <person name="Wu L."/>
            <person name="Ma J."/>
        </authorList>
    </citation>
    <scope>NUCLEOTIDE SEQUENCE [LARGE SCALE GENOMIC DNA]</scope>
    <source>
        <strain evidence="4 5">JCM 15577</strain>
    </source>
</reference>
<dbReference type="InterPro" id="IPR036409">
    <property type="entry name" value="Aldolase_II/adducin_N_sf"/>
</dbReference>
<dbReference type="PANTHER" id="PTHR22789:SF0">
    <property type="entry name" value="3-OXO-TETRONATE 4-PHOSPHATE DECARBOXYLASE-RELATED"/>
    <property type="match status" value="1"/>
</dbReference>